<evidence type="ECO:0000256" key="2">
    <source>
        <dbReference type="ARBA" id="ARBA00023125"/>
    </source>
</evidence>
<dbReference type="AlphaFoldDB" id="A0A345DEJ8"/>
<dbReference type="KEGG" id="hyf:DTO96_102542"/>
<evidence type="ECO:0000256" key="3">
    <source>
        <dbReference type="ARBA" id="ARBA00023163"/>
    </source>
</evidence>
<name>A0A345DEJ8_9BURK</name>
<accession>A0A345DEJ8</accession>
<evidence type="ECO:0000313" key="5">
    <source>
        <dbReference type="EMBL" id="AXF86786.1"/>
    </source>
</evidence>
<evidence type="ECO:0000256" key="1">
    <source>
        <dbReference type="ARBA" id="ARBA00023015"/>
    </source>
</evidence>
<dbReference type="EMBL" id="CP031124">
    <property type="protein sequence ID" value="AXF86786.1"/>
    <property type="molecule type" value="Genomic_DNA"/>
</dbReference>
<dbReference type="SMART" id="SM00530">
    <property type="entry name" value="HTH_XRE"/>
    <property type="match status" value="1"/>
</dbReference>
<evidence type="ECO:0000313" key="6">
    <source>
        <dbReference type="Proteomes" id="UP000252182"/>
    </source>
</evidence>
<organism evidence="5 6">
    <name type="scientific">Ephemeroptericola cinctiostellae</name>
    <dbReference type="NCBI Taxonomy" id="2268024"/>
    <lineage>
        <taxon>Bacteria</taxon>
        <taxon>Pseudomonadati</taxon>
        <taxon>Pseudomonadota</taxon>
        <taxon>Betaproteobacteria</taxon>
        <taxon>Burkholderiales</taxon>
        <taxon>Burkholderiaceae</taxon>
        <taxon>Ephemeroptericola</taxon>
    </lineage>
</organism>
<dbReference type="CDD" id="cd00093">
    <property type="entry name" value="HTH_XRE"/>
    <property type="match status" value="1"/>
</dbReference>
<feature type="domain" description="HTH cro/C1-type" evidence="4">
    <location>
        <begin position="16"/>
        <end position="70"/>
    </location>
</feature>
<dbReference type="InterPro" id="IPR010982">
    <property type="entry name" value="Lambda_DNA-bd_dom_sf"/>
</dbReference>
<sequence length="121" mass="13484">MYHSAMSEQAEIGKRIKDARQALNVKQKWLSANLGITATAVSKWESGEQFPTLDKLSKIALLLNINFEWLATGRGEMVAPAQSVAPPTDELSAMIRAMNSLSAEQRNVVLKFIHDWTQTLK</sequence>
<dbReference type="Pfam" id="PF01381">
    <property type="entry name" value="HTH_3"/>
    <property type="match status" value="1"/>
</dbReference>
<dbReference type="InterPro" id="IPR001387">
    <property type="entry name" value="Cro/C1-type_HTH"/>
</dbReference>
<keyword evidence="2" id="KW-0238">DNA-binding</keyword>
<dbReference type="GO" id="GO:0003677">
    <property type="term" value="F:DNA binding"/>
    <property type="evidence" value="ECO:0007669"/>
    <property type="project" value="UniProtKB-KW"/>
</dbReference>
<gene>
    <name evidence="5" type="ORF">DTO96_102542</name>
</gene>
<dbReference type="PANTHER" id="PTHR40661:SF3">
    <property type="entry name" value="FELS-1 PROPHAGE TRANSCRIPTIONAL REGULATOR"/>
    <property type="match status" value="1"/>
</dbReference>
<keyword evidence="6" id="KW-1185">Reference proteome</keyword>
<keyword evidence="3" id="KW-0804">Transcription</keyword>
<dbReference type="Proteomes" id="UP000252182">
    <property type="component" value="Chromosome"/>
</dbReference>
<dbReference type="SUPFAM" id="SSF47413">
    <property type="entry name" value="lambda repressor-like DNA-binding domains"/>
    <property type="match status" value="1"/>
</dbReference>
<keyword evidence="1" id="KW-0805">Transcription regulation</keyword>
<dbReference type="PANTHER" id="PTHR40661">
    <property type="match status" value="1"/>
</dbReference>
<dbReference type="PROSITE" id="PS50943">
    <property type="entry name" value="HTH_CROC1"/>
    <property type="match status" value="1"/>
</dbReference>
<evidence type="ECO:0000259" key="4">
    <source>
        <dbReference type="PROSITE" id="PS50943"/>
    </source>
</evidence>
<protein>
    <recommendedName>
        <fullName evidence="4">HTH cro/C1-type domain-containing protein</fullName>
    </recommendedName>
</protein>
<reference evidence="6" key="1">
    <citation type="submission" date="2018-07" db="EMBL/GenBank/DDBJ databases">
        <authorList>
            <person name="Kim H."/>
        </authorList>
    </citation>
    <scope>NUCLEOTIDE SEQUENCE [LARGE SCALE GENOMIC DNA]</scope>
    <source>
        <strain evidence="6">F02</strain>
    </source>
</reference>
<dbReference type="Gene3D" id="1.10.260.40">
    <property type="entry name" value="lambda repressor-like DNA-binding domains"/>
    <property type="match status" value="1"/>
</dbReference>
<proteinExistence type="predicted"/>